<organism evidence="4 5">
    <name type="scientific">Inquilinus limosus</name>
    <dbReference type="NCBI Taxonomy" id="171674"/>
    <lineage>
        <taxon>Bacteria</taxon>
        <taxon>Pseudomonadati</taxon>
        <taxon>Pseudomonadota</taxon>
        <taxon>Alphaproteobacteria</taxon>
        <taxon>Rhodospirillales</taxon>
        <taxon>Rhodospirillaceae</taxon>
        <taxon>Inquilinus</taxon>
    </lineage>
</organism>
<feature type="domain" description="N-acetyltransferase" evidence="3">
    <location>
        <begin position="3"/>
        <end position="153"/>
    </location>
</feature>
<evidence type="ECO:0000313" key="5">
    <source>
        <dbReference type="Proteomes" id="UP000196655"/>
    </source>
</evidence>
<dbReference type="PANTHER" id="PTHR43877">
    <property type="entry name" value="AMINOALKYLPHOSPHONATE N-ACETYLTRANSFERASE-RELATED-RELATED"/>
    <property type="match status" value="1"/>
</dbReference>
<gene>
    <name evidence="4" type="ORF">BWR60_10610</name>
</gene>
<dbReference type="InterPro" id="IPR000182">
    <property type="entry name" value="GNAT_dom"/>
</dbReference>
<dbReference type="GO" id="GO:0016747">
    <property type="term" value="F:acyltransferase activity, transferring groups other than amino-acyl groups"/>
    <property type="evidence" value="ECO:0007669"/>
    <property type="project" value="InterPro"/>
</dbReference>
<dbReference type="AlphaFoldDB" id="A0A211ZPP5"/>
<sequence>MTATLIAPEPPRQDAVLDLIRQSDALMAGLYPAESNHMLDIAALERPEVRFFVARRDGRVVGCGALVVGADGEAELKRMFVDPATRGLKVGRDLLARIEGEARGLGIRVVRLETGIHQPEAIGLYRRFGYEDCGPFGDYQPDPLSLFMEKALD</sequence>
<dbReference type="SUPFAM" id="SSF55729">
    <property type="entry name" value="Acyl-CoA N-acyltransferases (Nat)"/>
    <property type="match status" value="1"/>
</dbReference>
<dbReference type="InterPro" id="IPR050832">
    <property type="entry name" value="Bact_Acetyltransf"/>
</dbReference>
<evidence type="ECO:0000256" key="2">
    <source>
        <dbReference type="ARBA" id="ARBA00023315"/>
    </source>
</evidence>
<keyword evidence="2" id="KW-0012">Acyltransferase</keyword>
<dbReference type="PANTHER" id="PTHR43877:SF2">
    <property type="entry name" value="AMINOALKYLPHOSPHONATE N-ACETYLTRANSFERASE-RELATED"/>
    <property type="match status" value="1"/>
</dbReference>
<accession>A0A211ZPP5</accession>
<dbReference type="Pfam" id="PF00583">
    <property type="entry name" value="Acetyltransf_1"/>
    <property type="match status" value="1"/>
</dbReference>
<evidence type="ECO:0000256" key="1">
    <source>
        <dbReference type="ARBA" id="ARBA00022679"/>
    </source>
</evidence>
<evidence type="ECO:0000313" key="4">
    <source>
        <dbReference type="EMBL" id="OWJ67241.1"/>
    </source>
</evidence>
<dbReference type="Gene3D" id="3.40.630.30">
    <property type="match status" value="1"/>
</dbReference>
<reference evidence="5" key="1">
    <citation type="submission" date="2017-05" db="EMBL/GenBank/DDBJ databases">
        <authorList>
            <person name="Macchi M."/>
            <person name="Festa S."/>
            <person name="Coppotelli B.M."/>
            <person name="Morelli I.S."/>
        </authorList>
    </citation>
    <scope>NUCLEOTIDE SEQUENCE [LARGE SCALE GENOMIC DNA]</scope>
    <source>
        <strain evidence="5">I</strain>
    </source>
</reference>
<dbReference type="CDD" id="cd04301">
    <property type="entry name" value="NAT_SF"/>
    <property type="match status" value="1"/>
</dbReference>
<name>A0A211ZPP5_9PROT</name>
<dbReference type="PROSITE" id="PS51186">
    <property type="entry name" value="GNAT"/>
    <property type="match status" value="1"/>
</dbReference>
<comment type="caution">
    <text evidence="4">The sequence shown here is derived from an EMBL/GenBank/DDBJ whole genome shotgun (WGS) entry which is preliminary data.</text>
</comment>
<dbReference type="InterPro" id="IPR016181">
    <property type="entry name" value="Acyl_CoA_acyltransferase"/>
</dbReference>
<evidence type="ECO:0000259" key="3">
    <source>
        <dbReference type="PROSITE" id="PS51186"/>
    </source>
</evidence>
<keyword evidence="1 4" id="KW-0808">Transferase</keyword>
<dbReference type="Proteomes" id="UP000196655">
    <property type="component" value="Unassembled WGS sequence"/>
</dbReference>
<proteinExistence type="predicted"/>
<dbReference type="RefSeq" id="WP_088150986.1">
    <property type="nucleotide sequence ID" value="NZ_NHON01000015.1"/>
</dbReference>
<protein>
    <submittedName>
        <fullName evidence="4">GNAT family N-acetyltransferase</fullName>
    </submittedName>
</protein>
<dbReference type="EMBL" id="NHON01000015">
    <property type="protein sequence ID" value="OWJ67241.1"/>
    <property type="molecule type" value="Genomic_DNA"/>
</dbReference>
<dbReference type="OrthoDB" id="9805924at2"/>
<dbReference type="STRING" id="1122125.GCA_000423185_00301"/>
<keyword evidence="5" id="KW-1185">Reference proteome</keyword>